<feature type="compositionally biased region" description="Basic and acidic residues" evidence="1">
    <location>
        <begin position="39"/>
        <end position="55"/>
    </location>
</feature>
<feature type="region of interest" description="Disordered" evidence="1">
    <location>
        <begin position="34"/>
        <end position="55"/>
    </location>
</feature>
<sequence length="55" mass="6050">MTHLVPDIPEPSLTDLTRTLDAMREAGFITIAPPLPRVDATEPHSLETGLPEERT</sequence>
<keyword evidence="3" id="KW-1185">Reference proteome</keyword>
<proteinExistence type="predicted"/>
<dbReference type="Proteomes" id="UP000233766">
    <property type="component" value="Unassembled WGS sequence"/>
</dbReference>
<accession>A0A2N3VKE3</accession>
<name>A0A2N3VKE3_9NOCA</name>
<comment type="caution">
    <text evidence="2">The sequence shown here is derived from an EMBL/GenBank/DDBJ whole genome shotgun (WGS) entry which is preliminary data.</text>
</comment>
<evidence type="ECO:0000313" key="2">
    <source>
        <dbReference type="EMBL" id="PKV82089.1"/>
    </source>
</evidence>
<dbReference type="EMBL" id="PJMW01000002">
    <property type="protein sequence ID" value="PKV82089.1"/>
    <property type="molecule type" value="Genomic_DNA"/>
</dbReference>
<dbReference type="AlphaFoldDB" id="A0A2N3VKE3"/>
<protein>
    <submittedName>
        <fullName evidence="2">Uncharacterized protein</fullName>
    </submittedName>
</protein>
<gene>
    <name evidence="2" type="ORF">ATK86_6574</name>
</gene>
<organism evidence="2 3">
    <name type="scientific">Nocardia fluminea</name>
    <dbReference type="NCBI Taxonomy" id="134984"/>
    <lineage>
        <taxon>Bacteria</taxon>
        <taxon>Bacillati</taxon>
        <taxon>Actinomycetota</taxon>
        <taxon>Actinomycetes</taxon>
        <taxon>Mycobacteriales</taxon>
        <taxon>Nocardiaceae</taxon>
        <taxon>Nocardia</taxon>
    </lineage>
</organism>
<evidence type="ECO:0000256" key="1">
    <source>
        <dbReference type="SAM" id="MobiDB-lite"/>
    </source>
</evidence>
<evidence type="ECO:0000313" key="3">
    <source>
        <dbReference type="Proteomes" id="UP000233766"/>
    </source>
</evidence>
<reference evidence="2 3" key="1">
    <citation type="submission" date="2017-12" db="EMBL/GenBank/DDBJ databases">
        <title>Sequencing the genomes of 1000 Actinobacteria strains.</title>
        <authorList>
            <person name="Klenk H.-P."/>
        </authorList>
    </citation>
    <scope>NUCLEOTIDE SEQUENCE [LARGE SCALE GENOMIC DNA]</scope>
    <source>
        <strain evidence="2 3">DSM 44489</strain>
    </source>
</reference>